<evidence type="ECO:0000259" key="1">
    <source>
        <dbReference type="Pfam" id="PF03354"/>
    </source>
</evidence>
<gene>
    <name evidence="2" type="primary">24</name>
    <name evidence="2" type="ORF">PBI_ONEUP_24</name>
</gene>
<reference evidence="3" key="1">
    <citation type="submission" date="2016-03" db="EMBL/GenBank/DDBJ databases">
        <authorList>
            <person name="Ploux O."/>
        </authorList>
    </citation>
    <scope>NUCLEOTIDE SEQUENCE [LARGE SCALE GENOMIC DNA]</scope>
</reference>
<evidence type="ECO:0000313" key="2">
    <source>
        <dbReference type="EMBL" id="ANA86359.1"/>
    </source>
</evidence>
<dbReference type="PANTHER" id="PTHR41287">
    <property type="match status" value="1"/>
</dbReference>
<dbReference type="InterPro" id="IPR027417">
    <property type="entry name" value="P-loop_NTPase"/>
</dbReference>
<name>A0A160DES2_9CAUD</name>
<keyword evidence="3" id="KW-1185">Reference proteome</keyword>
<proteinExistence type="predicted"/>
<dbReference type="InterPro" id="IPR046461">
    <property type="entry name" value="TerL_ATPase"/>
</dbReference>
<dbReference type="EMBL" id="KU998245">
    <property type="protein sequence ID" value="ANA86359.1"/>
    <property type="molecule type" value="Genomic_DNA"/>
</dbReference>
<dbReference type="OrthoDB" id="1044at10239"/>
<feature type="domain" description="Terminase large subunit-like ATPase" evidence="1">
    <location>
        <begin position="132"/>
        <end position="256"/>
    </location>
</feature>
<evidence type="ECO:0000313" key="3">
    <source>
        <dbReference type="Proteomes" id="UP000204609"/>
    </source>
</evidence>
<protein>
    <submittedName>
        <fullName evidence="2">Terminase</fullName>
    </submittedName>
</protein>
<dbReference type="Proteomes" id="UP000204609">
    <property type="component" value="Segment"/>
</dbReference>
<organism evidence="2 3">
    <name type="scientific">Gordonia phage OneUp</name>
    <dbReference type="NCBI Taxonomy" id="1838074"/>
    <lineage>
        <taxon>Viruses</taxon>
        <taxon>Duplodnaviria</taxon>
        <taxon>Heunggongvirae</taxon>
        <taxon>Uroviricota</taxon>
        <taxon>Caudoviricetes</taxon>
        <taxon>Oneupvirus</taxon>
        <taxon>Oneupvirus oneup</taxon>
    </lineage>
</organism>
<dbReference type="Gene3D" id="3.30.420.240">
    <property type="match status" value="1"/>
</dbReference>
<sequence length="582" mass="65135">MPHEIFHNDQMDLNRSLGWLAVDWIESLCVRGNGDVIGQPVEHLIDDYARFIVMAYSIDEEGKLLHTSSFLSRAKGWGKSEIAAFVGLFDALGPSRFDHYAEAGETYVCPYGTGYVYHYSEGEPVGKKMNTPIVQCVATEEGQAGEVYSTIHMNCNEGPLAVAFPDKRDVGLTRINVPGGGFIKPITASGDSKDGGKTTLALLDETHLWKTPELQNLYKTIDRNLQKRRGTAGTFMLETSTMFGQGENSVAEQAYDAIQTIREGKFKGRIRQLFDHRYGHIDPDDLGDPDKVREALIDSYNEALGWNDLESMVDQVMDLRSGADVTATYRYWFNDKFAVEAAFLAPWEWESVGPKAFNDDNDDENYFPTPNPIKPGDVIALGFDGSRKRTRGVTDSTALVAVRVRDGACFPIRIWEQPPDYHGSDGWEAPVAEVDAMVRHAFKTYRVVAFYADPAYWTPTVADWEAKFGHHLPVKASQQHPIEKWMTGSSVAKRTVDMIDKFEQAVLNKELYHFDDPQLTSHILNCRRKESNAGRQLGKETPNSPKKIDAAIALILAWQARLDAVAKGVGMAPPKRVAYRLR</sequence>
<dbReference type="RefSeq" id="YP_009274441.1">
    <property type="nucleotide sequence ID" value="NC_030917.1"/>
</dbReference>
<accession>A0A160DES2</accession>
<dbReference type="Gene3D" id="3.40.50.300">
    <property type="entry name" value="P-loop containing nucleotide triphosphate hydrolases"/>
    <property type="match status" value="1"/>
</dbReference>
<dbReference type="KEGG" id="vg:28800482"/>
<dbReference type="InterPro" id="IPR005021">
    <property type="entry name" value="Terminase_largesu-like"/>
</dbReference>
<dbReference type="PANTHER" id="PTHR41287:SF1">
    <property type="entry name" value="PROTEIN YMFN"/>
    <property type="match status" value="1"/>
</dbReference>
<dbReference type="GeneID" id="28800482"/>
<dbReference type="Pfam" id="PF03354">
    <property type="entry name" value="TerL_ATPase"/>
    <property type="match status" value="1"/>
</dbReference>